<comment type="similarity">
    <text evidence="1 13">Belongs to the DapB family.</text>
</comment>
<evidence type="ECO:0000313" key="17">
    <source>
        <dbReference type="Proteomes" id="UP000321532"/>
    </source>
</evidence>
<dbReference type="PANTHER" id="PTHR20836">
    <property type="entry name" value="DIHYDRODIPICOLINATE REDUCTASE"/>
    <property type="match status" value="1"/>
</dbReference>
<dbReference type="CDD" id="cd02274">
    <property type="entry name" value="DHDPR_N"/>
    <property type="match status" value="1"/>
</dbReference>
<dbReference type="SUPFAM" id="SSF51735">
    <property type="entry name" value="NAD(P)-binding Rossmann-fold domains"/>
    <property type="match status" value="1"/>
</dbReference>
<dbReference type="Pfam" id="PF05173">
    <property type="entry name" value="DapB_C"/>
    <property type="match status" value="1"/>
</dbReference>
<comment type="subunit">
    <text evidence="13">Homotetramer.</text>
</comment>
<keyword evidence="6 13" id="KW-0560">Oxidoreductase</keyword>
<comment type="caution">
    <text evidence="13">Was originally thought to be a dihydrodipicolinate reductase (DHDPR), catalyzing the conversion of dihydrodipicolinate to tetrahydrodipicolinate. However, it was shown in E.coli that the substrate of the enzymatic reaction is not dihydrodipicolinate (DHDP) but in fact (2S,4S)-4-hydroxy-2,3,4,5-tetrahydrodipicolinic acid (HTPA), the product released by the DapA-catalyzed reaction.</text>
</comment>
<dbReference type="Proteomes" id="UP000321532">
    <property type="component" value="Unassembled WGS sequence"/>
</dbReference>
<dbReference type="Gene3D" id="3.40.50.720">
    <property type="entry name" value="NAD(P)-binding Rossmann-like Domain"/>
    <property type="match status" value="1"/>
</dbReference>
<keyword evidence="17" id="KW-1185">Reference proteome</keyword>
<keyword evidence="4 13" id="KW-0521">NADP</keyword>
<evidence type="ECO:0000256" key="4">
    <source>
        <dbReference type="ARBA" id="ARBA00022857"/>
    </source>
</evidence>
<dbReference type="HAMAP" id="MF_00102">
    <property type="entry name" value="DapB"/>
    <property type="match status" value="1"/>
</dbReference>
<dbReference type="PANTHER" id="PTHR20836:SF0">
    <property type="entry name" value="4-HYDROXY-TETRAHYDRODIPICOLINATE REDUCTASE 1, CHLOROPLASTIC-RELATED"/>
    <property type="match status" value="1"/>
</dbReference>
<dbReference type="EMBL" id="BJYS01000046">
    <property type="protein sequence ID" value="GEO06893.1"/>
    <property type="molecule type" value="Genomic_DNA"/>
</dbReference>
<accession>A0A512B4J5</accession>
<evidence type="ECO:0000256" key="12">
    <source>
        <dbReference type="ARBA" id="ARBA00049396"/>
    </source>
</evidence>
<keyword evidence="5 13" id="KW-0220">Diaminopimelate biosynthesis</keyword>
<dbReference type="OrthoDB" id="9790352at2"/>
<dbReference type="Pfam" id="PF01113">
    <property type="entry name" value="DapB_N"/>
    <property type="match status" value="1"/>
</dbReference>
<dbReference type="RefSeq" id="WP_146903924.1">
    <property type="nucleotide sequence ID" value="NZ_BJYS01000046.1"/>
</dbReference>
<dbReference type="GO" id="GO:0008839">
    <property type="term" value="F:4-hydroxy-tetrahydrodipicolinate reductase"/>
    <property type="evidence" value="ECO:0007669"/>
    <property type="project" value="UniProtKB-UniRule"/>
</dbReference>
<evidence type="ECO:0000256" key="9">
    <source>
        <dbReference type="ARBA" id="ARBA00037922"/>
    </source>
</evidence>
<feature type="binding site" evidence="13">
    <location>
        <position position="31"/>
    </location>
    <ligand>
        <name>NAD(+)</name>
        <dbReference type="ChEBI" id="CHEBI:57540"/>
    </ligand>
</feature>
<dbReference type="SUPFAM" id="SSF55347">
    <property type="entry name" value="Glyceraldehyde-3-phosphate dehydrogenase-like, C-terminal domain"/>
    <property type="match status" value="1"/>
</dbReference>
<feature type="binding site" evidence="13">
    <location>
        <begin position="75"/>
        <end position="77"/>
    </location>
    <ligand>
        <name>NAD(+)</name>
        <dbReference type="ChEBI" id="CHEBI:57540"/>
    </ligand>
</feature>
<feature type="binding site" evidence="13">
    <location>
        <begin position="145"/>
        <end position="146"/>
    </location>
    <ligand>
        <name>(S)-2,3,4,5-tetrahydrodipicolinate</name>
        <dbReference type="ChEBI" id="CHEBI:16845"/>
    </ligand>
</feature>
<keyword evidence="7 13" id="KW-0520">NAD</keyword>
<dbReference type="AlphaFoldDB" id="A0A512B4J5"/>
<dbReference type="InterPro" id="IPR036291">
    <property type="entry name" value="NAD(P)-bd_dom_sf"/>
</dbReference>
<evidence type="ECO:0000256" key="5">
    <source>
        <dbReference type="ARBA" id="ARBA00022915"/>
    </source>
</evidence>
<protein>
    <recommendedName>
        <fullName evidence="10 13">4-hydroxy-tetrahydrodipicolinate reductase</fullName>
        <shortName evidence="13">HTPA reductase</shortName>
        <ecNumber evidence="10 13">1.17.1.8</ecNumber>
    </recommendedName>
</protein>
<evidence type="ECO:0000256" key="10">
    <source>
        <dbReference type="ARBA" id="ARBA00038983"/>
    </source>
</evidence>
<keyword evidence="8 13" id="KW-0457">Lysine biosynthesis</keyword>
<evidence type="ECO:0000256" key="13">
    <source>
        <dbReference type="HAMAP-Rule" id="MF_00102"/>
    </source>
</evidence>
<comment type="subcellular location">
    <subcellularLocation>
        <location evidence="13">Cytoplasm</location>
    </subcellularLocation>
</comment>
<evidence type="ECO:0000256" key="6">
    <source>
        <dbReference type="ARBA" id="ARBA00023002"/>
    </source>
</evidence>
<dbReference type="InterPro" id="IPR022663">
    <property type="entry name" value="DapB_C"/>
</dbReference>
<comment type="caution">
    <text evidence="16">The sequence shown here is derived from an EMBL/GenBank/DDBJ whole genome shotgun (WGS) entry which is preliminary data.</text>
</comment>
<reference evidence="16 17" key="1">
    <citation type="submission" date="2019-07" db="EMBL/GenBank/DDBJ databases">
        <title>Whole genome shotgun sequence of Adhaeribacter aerolatus NBRC 106133.</title>
        <authorList>
            <person name="Hosoyama A."/>
            <person name="Uohara A."/>
            <person name="Ohji S."/>
            <person name="Ichikawa N."/>
        </authorList>
    </citation>
    <scope>NUCLEOTIDE SEQUENCE [LARGE SCALE GENOMIC DNA]</scope>
    <source>
        <strain evidence="16 17">NBRC 106133</strain>
    </source>
</reference>
<proteinExistence type="inferred from homology"/>
<evidence type="ECO:0000256" key="3">
    <source>
        <dbReference type="ARBA" id="ARBA00022605"/>
    </source>
</evidence>
<dbReference type="GO" id="GO:0051287">
    <property type="term" value="F:NAD binding"/>
    <property type="evidence" value="ECO:0007669"/>
    <property type="project" value="UniProtKB-UniRule"/>
</dbReference>
<dbReference type="GO" id="GO:0009089">
    <property type="term" value="P:lysine biosynthetic process via diaminopimelate"/>
    <property type="evidence" value="ECO:0007669"/>
    <property type="project" value="UniProtKB-UniRule"/>
</dbReference>
<dbReference type="PIRSF" id="PIRSF000161">
    <property type="entry name" value="DHPR"/>
    <property type="match status" value="1"/>
</dbReference>
<sequence length="239" mass="26749">MRILLIGYGKMGKTIEQIALQKGHELAGIIDIQNRDSLKEYNHTNTDVAIEFTHPESAPENIKYCLQHGIPVVSGSTGWMQHFEEIKDLCRQNNGSFFYASNYSVGVNLFFHFNEYIATKMQAYEGFHVEIKEVHHTQKVDKPSGTAITTAEGLLNNYPAKNKWVSDAAAPGPQELNIISERYADVVGLHTVKYTSEHDTIELTHNAHSRIGFAEGAVMAAEWLPGKKGIYGMKDLLNL</sequence>
<comment type="caution">
    <text evidence="13">Lacks conserved residue(s) required for the propagation of feature annotation.</text>
</comment>
<evidence type="ECO:0000256" key="7">
    <source>
        <dbReference type="ARBA" id="ARBA00023027"/>
    </source>
</evidence>
<comment type="pathway">
    <text evidence="9 13">Amino-acid biosynthesis; L-lysine biosynthesis via DAP pathway; (S)-tetrahydrodipicolinate from L-aspartate: step 4/4.</text>
</comment>
<dbReference type="GO" id="GO:0016726">
    <property type="term" value="F:oxidoreductase activity, acting on CH or CH2 groups, NAD or NADP as acceptor"/>
    <property type="evidence" value="ECO:0007669"/>
    <property type="project" value="UniProtKB-UniRule"/>
</dbReference>
<feature type="binding site" evidence="13">
    <location>
        <position position="136"/>
    </location>
    <ligand>
        <name>(S)-2,3,4,5-tetrahydrodipicolinate</name>
        <dbReference type="ChEBI" id="CHEBI:16845"/>
    </ligand>
</feature>
<dbReference type="NCBIfam" id="TIGR00036">
    <property type="entry name" value="dapB"/>
    <property type="match status" value="1"/>
</dbReference>
<comment type="function">
    <text evidence="13">Catalyzes the conversion of 4-hydroxy-tetrahydrodipicolinate (HTPA) to tetrahydrodipicolinate.</text>
</comment>
<dbReference type="Gene3D" id="3.30.360.10">
    <property type="entry name" value="Dihydrodipicolinate Reductase, domain 2"/>
    <property type="match status" value="1"/>
</dbReference>
<dbReference type="InterPro" id="IPR023940">
    <property type="entry name" value="DHDPR_bac"/>
</dbReference>
<evidence type="ECO:0000313" key="16">
    <source>
        <dbReference type="EMBL" id="GEO06893.1"/>
    </source>
</evidence>
<feature type="domain" description="Dihydrodipicolinate reductase N-terminal" evidence="14">
    <location>
        <begin position="1"/>
        <end position="103"/>
    </location>
</feature>
<dbReference type="InterPro" id="IPR022664">
    <property type="entry name" value="DapB_N_CS"/>
</dbReference>
<dbReference type="GO" id="GO:0050661">
    <property type="term" value="F:NADP binding"/>
    <property type="evidence" value="ECO:0007669"/>
    <property type="project" value="UniProtKB-UniRule"/>
</dbReference>
<evidence type="ECO:0000259" key="14">
    <source>
        <dbReference type="Pfam" id="PF01113"/>
    </source>
</evidence>
<keyword evidence="3 13" id="KW-0028">Amino-acid biosynthesis</keyword>
<evidence type="ECO:0000256" key="8">
    <source>
        <dbReference type="ARBA" id="ARBA00023154"/>
    </source>
</evidence>
<organism evidence="16 17">
    <name type="scientific">Adhaeribacter aerolatus</name>
    <dbReference type="NCBI Taxonomy" id="670289"/>
    <lineage>
        <taxon>Bacteria</taxon>
        <taxon>Pseudomonadati</taxon>
        <taxon>Bacteroidota</taxon>
        <taxon>Cytophagia</taxon>
        <taxon>Cytophagales</taxon>
        <taxon>Hymenobacteraceae</taxon>
        <taxon>Adhaeribacter</taxon>
    </lineage>
</organism>
<feature type="binding site" evidence="13">
    <location>
        <begin position="100"/>
        <end position="103"/>
    </location>
    <ligand>
        <name>NAD(+)</name>
        <dbReference type="ChEBI" id="CHEBI:57540"/>
    </ligand>
</feature>
<dbReference type="EC" id="1.17.1.8" evidence="10 13"/>
<dbReference type="InterPro" id="IPR000846">
    <property type="entry name" value="DapB_N"/>
</dbReference>
<feature type="domain" description="Dihydrodipicolinate reductase C-terminal" evidence="15">
    <location>
        <begin position="106"/>
        <end position="237"/>
    </location>
</feature>
<name>A0A512B4J5_9BACT</name>
<evidence type="ECO:0000256" key="1">
    <source>
        <dbReference type="ARBA" id="ARBA00006642"/>
    </source>
</evidence>
<keyword evidence="2 13" id="KW-0963">Cytoplasm</keyword>
<feature type="active site" description="Proton donor/acceptor" evidence="13">
    <location>
        <position position="135"/>
    </location>
</feature>
<feature type="active site" description="Proton donor" evidence="13">
    <location>
        <position position="139"/>
    </location>
</feature>
<evidence type="ECO:0000256" key="2">
    <source>
        <dbReference type="ARBA" id="ARBA00022490"/>
    </source>
</evidence>
<evidence type="ECO:0000259" key="15">
    <source>
        <dbReference type="Pfam" id="PF05173"/>
    </source>
</evidence>
<dbReference type="UniPathway" id="UPA00034">
    <property type="reaction ID" value="UER00018"/>
</dbReference>
<dbReference type="GO" id="GO:0005829">
    <property type="term" value="C:cytosol"/>
    <property type="evidence" value="ECO:0007669"/>
    <property type="project" value="TreeGrafter"/>
</dbReference>
<gene>
    <name evidence="13 16" type="primary">dapB</name>
    <name evidence="16" type="ORF">AAE02nite_45570</name>
</gene>
<comment type="catalytic activity">
    <reaction evidence="11 13">
        <text>(S)-2,3,4,5-tetrahydrodipicolinate + NADP(+) + H2O = (2S,4S)-4-hydroxy-2,3,4,5-tetrahydrodipicolinate + NADPH + H(+)</text>
        <dbReference type="Rhea" id="RHEA:35331"/>
        <dbReference type="ChEBI" id="CHEBI:15377"/>
        <dbReference type="ChEBI" id="CHEBI:15378"/>
        <dbReference type="ChEBI" id="CHEBI:16845"/>
        <dbReference type="ChEBI" id="CHEBI:57783"/>
        <dbReference type="ChEBI" id="CHEBI:58349"/>
        <dbReference type="ChEBI" id="CHEBI:67139"/>
        <dbReference type="EC" id="1.17.1.8"/>
    </reaction>
</comment>
<evidence type="ECO:0000256" key="11">
    <source>
        <dbReference type="ARBA" id="ARBA00049080"/>
    </source>
</evidence>
<dbReference type="PROSITE" id="PS01298">
    <property type="entry name" value="DAPB"/>
    <property type="match status" value="1"/>
</dbReference>
<dbReference type="GO" id="GO:0019877">
    <property type="term" value="P:diaminopimelate biosynthetic process"/>
    <property type="evidence" value="ECO:0007669"/>
    <property type="project" value="UniProtKB-UniRule"/>
</dbReference>
<comment type="catalytic activity">
    <reaction evidence="12 13">
        <text>(S)-2,3,4,5-tetrahydrodipicolinate + NAD(+) + H2O = (2S,4S)-4-hydroxy-2,3,4,5-tetrahydrodipicolinate + NADH + H(+)</text>
        <dbReference type="Rhea" id="RHEA:35323"/>
        <dbReference type="ChEBI" id="CHEBI:15377"/>
        <dbReference type="ChEBI" id="CHEBI:15378"/>
        <dbReference type="ChEBI" id="CHEBI:16845"/>
        <dbReference type="ChEBI" id="CHEBI:57540"/>
        <dbReference type="ChEBI" id="CHEBI:57945"/>
        <dbReference type="ChEBI" id="CHEBI:67139"/>
        <dbReference type="EC" id="1.17.1.8"/>
    </reaction>
</comment>